<evidence type="ECO:0000313" key="4">
    <source>
        <dbReference type="Proteomes" id="UP001056730"/>
    </source>
</evidence>
<protein>
    <submittedName>
        <fullName evidence="3">Uncharacterized protein</fullName>
    </submittedName>
</protein>
<evidence type="ECO:0000256" key="2">
    <source>
        <dbReference type="SAM" id="SignalP"/>
    </source>
</evidence>
<organism evidence="3 4">
    <name type="scientific">Lactococcus formosensis</name>
    <dbReference type="NCBI Taxonomy" id="1281486"/>
    <lineage>
        <taxon>Bacteria</taxon>
        <taxon>Bacillati</taxon>
        <taxon>Bacillota</taxon>
        <taxon>Bacilli</taxon>
        <taxon>Lactobacillales</taxon>
        <taxon>Streptococcaceae</taxon>
        <taxon>Lactococcus</taxon>
    </lineage>
</organism>
<dbReference type="KEGG" id="lfo:LMK00_06015"/>
<dbReference type="RefSeq" id="WP_252175025.1">
    <property type="nucleotide sequence ID" value="NZ_CP086395.1"/>
</dbReference>
<reference evidence="3" key="1">
    <citation type="journal article" date="2022" name="Front. Microbiol.">
        <title>Feed Insects as a Reservoir of Granadaene-Producing Lactococci.</title>
        <authorList>
            <person name="Neuzil-Bunesova V."/>
            <person name="Ramirez Garcia A."/>
            <person name="Modrackova N."/>
            <person name="Makovska M."/>
            <person name="Sabolova M."/>
            <person name="Sproer C."/>
            <person name="Bunk B."/>
            <person name="Blom J."/>
            <person name="Schwab C."/>
        </authorList>
    </citation>
    <scope>NUCLEOTIDE SEQUENCE</scope>
    <source>
        <strain evidence="3">I4/6O</strain>
    </source>
</reference>
<dbReference type="EMBL" id="CP086395">
    <property type="protein sequence ID" value="USJ19386.1"/>
    <property type="molecule type" value="Genomic_DNA"/>
</dbReference>
<evidence type="ECO:0000313" key="3">
    <source>
        <dbReference type="EMBL" id="USJ19386.1"/>
    </source>
</evidence>
<dbReference type="Proteomes" id="UP001056730">
    <property type="component" value="Chromosome"/>
</dbReference>
<keyword evidence="2" id="KW-0732">Signal</keyword>
<feature type="signal peptide" evidence="2">
    <location>
        <begin position="1"/>
        <end position="32"/>
    </location>
</feature>
<proteinExistence type="predicted"/>
<evidence type="ECO:0000256" key="1">
    <source>
        <dbReference type="SAM" id="MobiDB-lite"/>
    </source>
</evidence>
<feature type="region of interest" description="Disordered" evidence="1">
    <location>
        <begin position="60"/>
        <end position="84"/>
    </location>
</feature>
<dbReference type="InterPro" id="IPR013783">
    <property type="entry name" value="Ig-like_fold"/>
</dbReference>
<gene>
    <name evidence="3" type="ORF">LMK00_06015</name>
</gene>
<accession>A0A9Q8Y073</accession>
<dbReference type="AlphaFoldDB" id="A0A9Q8Y073"/>
<feature type="chain" id="PRO_5040192178" evidence="2">
    <location>
        <begin position="33"/>
        <end position="160"/>
    </location>
</feature>
<dbReference type="Gene3D" id="2.60.40.10">
    <property type="entry name" value="Immunoglobulins"/>
    <property type="match status" value="1"/>
</dbReference>
<sequence>MKINTRKRKFTLASVVLLAAVSNMIVSQSAVKAVTTTIKNQVSNGEVVIYAQQAGPSSAAATGNAIGNNDGTQQAAGESSTSTATNNLTMSNVQFSATKITPTGAASAMVNSTGDVVSSAFTADASTRKIQKTDVNGMTDFTGLTDGYWLFHQMTLVGGV</sequence>
<name>A0A9Q8Y073_9LACT</name>